<evidence type="ECO:0000259" key="7">
    <source>
        <dbReference type="Pfam" id="PF00931"/>
    </source>
</evidence>
<keyword evidence="3" id="KW-0677">Repeat</keyword>
<gene>
    <name evidence="12 13" type="primary">LOC120284173</name>
</gene>
<accession>A0AB40D7N1</accession>
<dbReference type="InterPro" id="IPR036388">
    <property type="entry name" value="WH-like_DNA-bd_sf"/>
</dbReference>
<dbReference type="PANTHER" id="PTHR36766">
    <property type="entry name" value="PLANT BROAD-SPECTRUM MILDEW RESISTANCE PROTEIN RPW8"/>
    <property type="match status" value="1"/>
</dbReference>
<dbReference type="GO" id="GO:0005524">
    <property type="term" value="F:ATP binding"/>
    <property type="evidence" value="ECO:0007669"/>
    <property type="project" value="UniProtKB-KW"/>
</dbReference>
<dbReference type="Pfam" id="PF23598">
    <property type="entry name" value="LRR_14"/>
    <property type="match status" value="1"/>
</dbReference>
<dbReference type="RefSeq" id="XP_039146900.1">
    <property type="nucleotide sequence ID" value="XM_039290966.1"/>
</dbReference>
<dbReference type="InterPro" id="IPR055414">
    <property type="entry name" value="LRR_R13L4/SHOC2-like"/>
</dbReference>
<feature type="domain" description="Disease resistance protein winged helix" evidence="9">
    <location>
        <begin position="427"/>
        <end position="495"/>
    </location>
</feature>
<evidence type="ECO:0000256" key="6">
    <source>
        <dbReference type="ARBA" id="ARBA00022840"/>
    </source>
</evidence>
<dbReference type="GO" id="GO:0002758">
    <property type="term" value="P:innate immune response-activating signaling pathway"/>
    <property type="evidence" value="ECO:0007669"/>
    <property type="project" value="UniProtKB-ARBA"/>
</dbReference>
<dbReference type="SUPFAM" id="SSF52058">
    <property type="entry name" value="L domain-like"/>
    <property type="match status" value="1"/>
</dbReference>
<dbReference type="Gene3D" id="1.10.10.10">
    <property type="entry name" value="Winged helix-like DNA-binding domain superfamily/Winged helix DNA-binding domain"/>
    <property type="match status" value="1"/>
</dbReference>
<protein>
    <submittedName>
        <fullName evidence="12 13">Disease resistance protein RGA1 isoform X1</fullName>
    </submittedName>
</protein>
<dbReference type="GO" id="GO:0043531">
    <property type="term" value="F:ADP binding"/>
    <property type="evidence" value="ECO:0007669"/>
    <property type="project" value="InterPro"/>
</dbReference>
<dbReference type="InterPro" id="IPR038005">
    <property type="entry name" value="RX-like_CC"/>
</dbReference>
<dbReference type="Gene3D" id="1.20.5.4130">
    <property type="match status" value="1"/>
</dbReference>
<dbReference type="GeneID" id="120284173"/>
<proteinExistence type="inferred from homology"/>
<dbReference type="Pfam" id="PF00931">
    <property type="entry name" value="NB-ARC"/>
    <property type="match status" value="1"/>
</dbReference>
<reference evidence="12 13" key="1">
    <citation type="submission" date="2025-04" db="UniProtKB">
        <authorList>
            <consortium name="RefSeq"/>
        </authorList>
    </citation>
    <scope>IDENTIFICATION</scope>
</reference>
<feature type="domain" description="NB-ARC" evidence="7">
    <location>
        <begin position="172"/>
        <end position="342"/>
    </location>
</feature>
<dbReference type="Pfam" id="PF23559">
    <property type="entry name" value="WHD_DRP"/>
    <property type="match status" value="1"/>
</dbReference>
<dbReference type="CDD" id="cd14798">
    <property type="entry name" value="RX-CC_like"/>
    <property type="match status" value="1"/>
</dbReference>
<evidence type="ECO:0000313" key="11">
    <source>
        <dbReference type="Proteomes" id="UP001515500"/>
    </source>
</evidence>
<dbReference type="RefSeq" id="XP_039146899.1">
    <property type="nucleotide sequence ID" value="XM_039290965.1"/>
</dbReference>
<keyword evidence="2" id="KW-0433">Leucine-rich repeat</keyword>
<evidence type="ECO:0000256" key="1">
    <source>
        <dbReference type="ARBA" id="ARBA00008894"/>
    </source>
</evidence>
<dbReference type="InterPro" id="IPR002182">
    <property type="entry name" value="NB-ARC"/>
</dbReference>
<dbReference type="AlphaFoldDB" id="A0AB40D7N1"/>
<feature type="domain" description="Disease resistance R13L4/SHOC-2-like LRR" evidence="10">
    <location>
        <begin position="566"/>
        <end position="874"/>
    </location>
</feature>
<dbReference type="InterPro" id="IPR042197">
    <property type="entry name" value="Apaf_helical"/>
</dbReference>
<evidence type="ECO:0000313" key="13">
    <source>
        <dbReference type="RefSeq" id="XP_039146900.1"/>
    </source>
</evidence>
<organism evidence="11 13">
    <name type="scientific">Dioscorea cayennensis subsp. rotundata</name>
    <name type="common">White Guinea yam</name>
    <name type="synonym">Dioscorea rotundata</name>
    <dbReference type="NCBI Taxonomy" id="55577"/>
    <lineage>
        <taxon>Eukaryota</taxon>
        <taxon>Viridiplantae</taxon>
        <taxon>Streptophyta</taxon>
        <taxon>Embryophyta</taxon>
        <taxon>Tracheophyta</taxon>
        <taxon>Spermatophyta</taxon>
        <taxon>Magnoliopsida</taxon>
        <taxon>Liliopsida</taxon>
        <taxon>Dioscoreales</taxon>
        <taxon>Dioscoreaceae</taxon>
        <taxon>Dioscorea</taxon>
    </lineage>
</organism>
<keyword evidence="4" id="KW-0547">Nucleotide-binding</keyword>
<dbReference type="GO" id="GO:0042742">
    <property type="term" value="P:defense response to bacterium"/>
    <property type="evidence" value="ECO:0007669"/>
    <property type="project" value="UniProtKB-ARBA"/>
</dbReference>
<comment type="similarity">
    <text evidence="1">Belongs to the disease resistance NB-LRR family.</text>
</comment>
<dbReference type="InterPro" id="IPR058922">
    <property type="entry name" value="WHD_DRP"/>
</dbReference>
<keyword evidence="5" id="KW-0611">Plant defense</keyword>
<dbReference type="PANTHER" id="PTHR36766:SF70">
    <property type="entry name" value="DISEASE RESISTANCE PROTEIN RGA4"/>
    <property type="match status" value="1"/>
</dbReference>
<evidence type="ECO:0000256" key="3">
    <source>
        <dbReference type="ARBA" id="ARBA00022737"/>
    </source>
</evidence>
<dbReference type="InterPro" id="IPR032675">
    <property type="entry name" value="LRR_dom_sf"/>
</dbReference>
<dbReference type="GO" id="GO:0009626">
    <property type="term" value="P:plant-type hypersensitive response"/>
    <property type="evidence" value="ECO:0007669"/>
    <property type="project" value="UniProtKB-ARBA"/>
</dbReference>
<evidence type="ECO:0000259" key="9">
    <source>
        <dbReference type="Pfam" id="PF23559"/>
    </source>
</evidence>
<dbReference type="Gene3D" id="1.10.8.430">
    <property type="entry name" value="Helical domain of apoptotic protease-activating factors"/>
    <property type="match status" value="1"/>
</dbReference>
<name>A0AB40D7N1_DIOCR</name>
<dbReference type="InterPro" id="IPR041118">
    <property type="entry name" value="Rx_N"/>
</dbReference>
<sequence length="1059" mass="120163">MAEIVSALASQFVSTIAELVKDEVTLLRAVRSELQQLVFEARLVQNYLNDAEHKAMHDLTIRTWLSELRDAFYDADDIVDHARTRAERVSGASTAQVCCFSPLASVSGDLVFRHRIGGRIRSVKARLGEILKRGMELGLVCVGSVRRRREGIRGRDAGPDVEPDIVGGGIEDDTSKLVEMMITDGDGKISVYGIVGMGGIGKTTLAQKINNHGSIRENFHSPLPVWICVSKEANDLRVLKLIVKHLGGDYNYDSVGELQHILGQAVENKKLFLILDDVWDSHLWERVLKKPLSKVGLGSRVLVTTRDERVTLQMGDVYIHNVQELSVEDGWSLMRKLVFSANEEWDMRQLEDIGMRIVEKCHGLPLAIRTVAGVLRENEKHPREWEKVLENPAWGMTDLPQGVMGVLYLSYEDLPLHLKQCFLFCTLFPKDFVLFESFLIEHWIAQGYVKEDKDLIVEEVARKYYRELLRRNLLQPVPYTYEKAECQVHDLLRSLGLYLAQDEHFFGNVKALTRSLSAPPMKRLHHIAIWDESLTAIPKSVKKQTSTRTLILAKNFLMNELPEDLFHKLRTLRVLNFRETGLTTMPKSLGNLLHLRCLSLSFVPIEELPESIGGLSNLQYLLLWSCEKLSRLPRSITRLYKLRCLTVSGTPLVGMPSGIGKLVHLNRIVGFVTNDKSNDPNGELCSLEEIRSFSQLRGISIVNLEKAAIAPRGEIGSFLKDKKHLHHLDLQCSNEGQRFTEEDVARIEEVFEEQLSPPCSLQRLIINGYFGSKFPTWMMQDRVIFLNLRILMLLRCTACVQLPPLGQLPQLDHLEIADAESIGCIDLDLMGTGNILFPKLNKLFLLHMPKWTEWRWVARDNVKVMPRLDMLYISDCPHLKALPEGLTHHATALTALEIREAHSLTVVERFKSVKILKLHFNNKLTRVSGFPTVHTMDIKDCDALVHDVGVFPSLQILEWGSKYVSHLPEWLLPKDVPIFPALRKFVGTVKDVETLGRCLVDGPDWPKIEHISNVSIGVIHQLKFISYIKEPFDFKANISLLSSDEIDALDANDEYEHQA</sequence>
<dbReference type="Gene3D" id="3.80.10.10">
    <property type="entry name" value="Ribonuclease Inhibitor"/>
    <property type="match status" value="1"/>
</dbReference>
<feature type="domain" description="Disease resistance N-terminal" evidence="8">
    <location>
        <begin position="10"/>
        <end position="90"/>
    </location>
</feature>
<dbReference type="FunFam" id="1.10.10.10:FF:000322">
    <property type="entry name" value="Probable disease resistance protein At1g63360"/>
    <property type="match status" value="1"/>
</dbReference>
<evidence type="ECO:0000259" key="10">
    <source>
        <dbReference type="Pfam" id="PF23598"/>
    </source>
</evidence>
<dbReference type="Pfam" id="PF18052">
    <property type="entry name" value="Rx_N"/>
    <property type="match status" value="1"/>
</dbReference>
<dbReference type="FunFam" id="3.40.50.300:FF:001091">
    <property type="entry name" value="Probable disease resistance protein At1g61300"/>
    <property type="match status" value="1"/>
</dbReference>
<evidence type="ECO:0000313" key="12">
    <source>
        <dbReference type="RefSeq" id="XP_039146899.1"/>
    </source>
</evidence>
<keyword evidence="6" id="KW-0067">ATP-binding</keyword>
<evidence type="ECO:0000256" key="5">
    <source>
        <dbReference type="ARBA" id="ARBA00022821"/>
    </source>
</evidence>
<evidence type="ECO:0000259" key="8">
    <source>
        <dbReference type="Pfam" id="PF18052"/>
    </source>
</evidence>
<evidence type="ECO:0000256" key="2">
    <source>
        <dbReference type="ARBA" id="ARBA00022614"/>
    </source>
</evidence>
<dbReference type="SUPFAM" id="SSF52540">
    <property type="entry name" value="P-loop containing nucleoside triphosphate hydrolases"/>
    <property type="match status" value="1"/>
</dbReference>
<evidence type="ECO:0000256" key="4">
    <source>
        <dbReference type="ARBA" id="ARBA00022741"/>
    </source>
</evidence>
<dbReference type="Proteomes" id="UP001515500">
    <property type="component" value="Chromosome 19"/>
</dbReference>
<dbReference type="PRINTS" id="PR00364">
    <property type="entry name" value="DISEASERSIST"/>
</dbReference>
<dbReference type="Gene3D" id="3.40.50.300">
    <property type="entry name" value="P-loop containing nucleotide triphosphate hydrolases"/>
    <property type="match status" value="1"/>
</dbReference>
<dbReference type="InterPro" id="IPR027417">
    <property type="entry name" value="P-loop_NTPase"/>
</dbReference>
<keyword evidence="11" id="KW-1185">Reference proteome</keyword>